<evidence type="ECO:0000313" key="3">
    <source>
        <dbReference type="Proteomes" id="UP000053110"/>
    </source>
</evidence>
<dbReference type="OrthoDB" id="2100652at2759"/>
<dbReference type="Proteomes" id="UP000053110">
    <property type="component" value="Unassembled WGS sequence"/>
</dbReference>
<dbReference type="HOGENOM" id="CLU_092488_1_1_1"/>
<dbReference type="InterPro" id="IPR014807">
    <property type="entry name" value="Coa1"/>
</dbReference>
<dbReference type="GO" id="GO:0005743">
    <property type="term" value="C:mitochondrial inner membrane"/>
    <property type="evidence" value="ECO:0007669"/>
    <property type="project" value="TreeGrafter"/>
</dbReference>
<organism evidence="2">
    <name type="scientific">Blumeria graminis f. sp. tritici 96224</name>
    <dbReference type="NCBI Taxonomy" id="1268274"/>
    <lineage>
        <taxon>Eukaryota</taxon>
        <taxon>Fungi</taxon>
        <taxon>Dikarya</taxon>
        <taxon>Ascomycota</taxon>
        <taxon>Pezizomycotina</taxon>
        <taxon>Leotiomycetes</taxon>
        <taxon>Erysiphales</taxon>
        <taxon>Erysiphaceae</taxon>
        <taxon>Blumeria</taxon>
    </lineage>
</organism>
<dbReference type="EMBL" id="UIGY01000251">
    <property type="protein sequence ID" value="SUZ13961.1"/>
    <property type="molecule type" value="Genomic_DNA"/>
</dbReference>
<protein>
    <submittedName>
        <fullName evidence="2">Bgt-3301</fullName>
    </submittedName>
    <submittedName>
        <fullName evidence="1">Mitochondrial inner membrane protein</fullName>
    </submittedName>
</protein>
<dbReference type="InterPro" id="IPR042432">
    <property type="entry name" value="Coa1_fungi"/>
</dbReference>
<dbReference type="Pfam" id="PF08695">
    <property type="entry name" value="Coa1"/>
    <property type="match status" value="1"/>
</dbReference>
<dbReference type="AlphaFoldDB" id="A0A061HDF5"/>
<accession>A0A061HDF5</accession>
<name>A0A061HDF5_BLUGR</name>
<reference evidence="1" key="2">
    <citation type="submission" date="2013-01" db="EMBL/GenBank/DDBJ databases">
        <title>The wheat powdery mildew genome reveals unique evolution of an obligate biotroph.</title>
        <authorList>
            <person name="Oberhaensli S."/>
            <person name="Wicker T."/>
            <person name="Keller B."/>
        </authorList>
    </citation>
    <scope>NUCLEOTIDE SEQUENCE</scope>
    <source>
        <strain evidence="1">96224</strain>
    </source>
</reference>
<dbReference type="GO" id="GO:0033617">
    <property type="term" value="P:mitochondrial respiratory chain complex IV assembly"/>
    <property type="evidence" value="ECO:0007669"/>
    <property type="project" value="InterPro"/>
</dbReference>
<gene>
    <name evidence="1" type="ORF">BGT96224_3301</name>
    <name evidence="2" type="ORF">BGT96224V2_LOCUS7128</name>
</gene>
<evidence type="ECO:0000313" key="1">
    <source>
        <dbReference type="EMBL" id="EPQ61465.1"/>
    </source>
</evidence>
<evidence type="ECO:0000313" key="2">
    <source>
        <dbReference type="EMBL" id="SUZ13961.1"/>
    </source>
</evidence>
<proteinExistence type="predicted"/>
<reference evidence="2" key="3">
    <citation type="submission" date="2018-07" db="EMBL/GenBank/DDBJ databases">
        <authorList>
            <person name="Quirk P.G."/>
            <person name="Krulwich T.A."/>
        </authorList>
    </citation>
    <scope>NUCLEOTIDE SEQUENCE</scope>
    <source>
        <strain evidence="2">96224</strain>
    </source>
</reference>
<reference evidence="3" key="1">
    <citation type="journal article" date="2013" name="Nat. Genet.">
        <title>The wheat powdery mildew genome shows the unique evolution of an obligate biotroph.</title>
        <authorList>
            <person name="Wicker T."/>
            <person name="Oberhaensli S."/>
            <person name="Parlange F."/>
            <person name="Buchmann J.P."/>
            <person name="Shatalina M."/>
            <person name="Roffler S."/>
            <person name="Ben-David R."/>
            <person name="Dolezel J."/>
            <person name="Simkova H."/>
            <person name="Schulze-Lefert P."/>
            <person name="Spanu P.D."/>
            <person name="Bruggmann R."/>
            <person name="Amselem J."/>
            <person name="Quesneville H."/>
            <person name="Ver Loren van Themaat E."/>
            <person name="Paape T."/>
            <person name="Shimizu K.K."/>
            <person name="Keller B."/>
        </authorList>
    </citation>
    <scope>NUCLEOTIDE SEQUENCE [LARGE SCALE GENOMIC DNA]</scope>
    <source>
        <strain evidence="3">96224</strain>
    </source>
</reference>
<dbReference type="PANTHER" id="PTHR28523:SF1">
    <property type="entry name" value="CYTOCHROME C OXIDASE ASSEMBLY FACTOR 1"/>
    <property type="match status" value="1"/>
</dbReference>
<dbReference type="PANTHER" id="PTHR28523">
    <property type="entry name" value="CYTOCHROME C OXIDASE ASSEMBLY FACTOR 1"/>
    <property type="match status" value="1"/>
</dbReference>
<sequence length="200" mass="22354">MFFYACRARAIWAPVRSVRSNPVLVSRRMLRAAPQAGAGPLMERRADRELPELEQVGRRWLSSGAIFVALVAASGLALFNYQKSSSSVVASTLFALRTSATARAALGDEIYFAHYMPWIWGEINQLHGRINIHFSVKGTKNYATVRFKSMRPTRQGVFETIEWSLEMPTGEKLDLLKASHEPPIIVDQHNLAARVVNKAA</sequence>
<dbReference type="EMBL" id="KE375222">
    <property type="protein sequence ID" value="EPQ61465.1"/>
    <property type="molecule type" value="Genomic_DNA"/>
</dbReference>